<dbReference type="InterPro" id="IPR011333">
    <property type="entry name" value="SKP1/BTB/POZ_sf"/>
</dbReference>
<dbReference type="PROSITE" id="PS50097">
    <property type="entry name" value="BTB"/>
    <property type="match status" value="2"/>
</dbReference>
<evidence type="ECO:0000313" key="2">
    <source>
        <dbReference type="Proteomes" id="UP000005239"/>
    </source>
</evidence>
<accession>A0A2A6BM36</accession>
<keyword evidence="2" id="KW-1185">Reference proteome</keyword>
<name>A0A2A6BM36_PRIPA</name>
<reference evidence="1" key="2">
    <citation type="submission" date="2022-06" db="UniProtKB">
        <authorList>
            <consortium name="EnsemblMetazoa"/>
        </authorList>
    </citation>
    <scope>IDENTIFICATION</scope>
    <source>
        <strain evidence="1">PS312</strain>
    </source>
</reference>
<evidence type="ECO:0000313" key="1">
    <source>
        <dbReference type="EnsemblMetazoa" id="PPA35665.1"/>
    </source>
</evidence>
<dbReference type="OrthoDB" id="6482909at2759"/>
<dbReference type="PANTHER" id="PTHR22744:SF14">
    <property type="entry name" value="BTB DOMAIN-CONTAINING PROTEIN-RELATED"/>
    <property type="match status" value="1"/>
</dbReference>
<dbReference type="SMART" id="SM00225">
    <property type="entry name" value="BTB"/>
    <property type="match status" value="1"/>
</dbReference>
<dbReference type="Gene3D" id="3.30.710.10">
    <property type="entry name" value="Potassium Channel Kv1.1, Chain A"/>
    <property type="match status" value="2"/>
</dbReference>
<sequence length="475" mass="54651">MEEVRLPLSQEEIVHKMILNGHRMAVKTNYDEDSVRVQLVDGEDSFVDILNIPLLLFFEFRSNQMIRTKDVWSIELKGEAVKGTDFIILKFDKSQVINIAACAKYLANNAFCDSILSCGQCTLYVNKNTLGEKSTYFKALFNGYFKEKSKMSIRENDEFDELSDVSQHKILREAMSIRNVMLNKGDTSVTTEMKAVFRIWIVTAERMNGCVLVSLSTRNESEGQEETARWIPPFSVSVKADVMKQLEWYAVEVKPSTSNRGEWEVAADDDWVNITVNLDSEQWFDEEAVSHFDRRNDNTDVVFSFGKRELFCDSKRLSSSSSFFANLFDNTLKEGDVYRVEMNESEYDEHLSIFMLIHREKYRITERTVETVLILADKYGISDLIFDGFSQLVRSTTISSIDKLRLIELTSNEKYVDEVIAKMEDWDRVCGESFFPCLSNSTRMKVLERAVKVLNAKVSQVAYGCSGRDGDDVYR</sequence>
<protein>
    <submittedName>
        <fullName evidence="1">BTB domain-containing protein</fullName>
    </submittedName>
</protein>
<dbReference type="Proteomes" id="UP000005239">
    <property type="component" value="Unassembled WGS sequence"/>
</dbReference>
<dbReference type="SUPFAM" id="SSF54695">
    <property type="entry name" value="POZ domain"/>
    <property type="match status" value="2"/>
</dbReference>
<proteinExistence type="predicted"/>
<reference evidence="2" key="1">
    <citation type="journal article" date="2008" name="Nat. Genet.">
        <title>The Pristionchus pacificus genome provides a unique perspective on nematode lifestyle and parasitism.</title>
        <authorList>
            <person name="Dieterich C."/>
            <person name="Clifton S.W."/>
            <person name="Schuster L.N."/>
            <person name="Chinwalla A."/>
            <person name="Delehaunty K."/>
            <person name="Dinkelacker I."/>
            <person name="Fulton L."/>
            <person name="Fulton R."/>
            <person name="Godfrey J."/>
            <person name="Minx P."/>
            <person name="Mitreva M."/>
            <person name="Roeseler W."/>
            <person name="Tian H."/>
            <person name="Witte H."/>
            <person name="Yang S.P."/>
            <person name="Wilson R.K."/>
            <person name="Sommer R.J."/>
        </authorList>
    </citation>
    <scope>NUCLEOTIDE SEQUENCE [LARGE SCALE GENOMIC DNA]</scope>
    <source>
        <strain evidence="2">PS312</strain>
    </source>
</reference>
<dbReference type="PANTHER" id="PTHR22744">
    <property type="entry name" value="HELIX LOOP HELIX PROTEIN 21-RELATED"/>
    <property type="match status" value="1"/>
</dbReference>
<dbReference type="AlphaFoldDB" id="A0A2A6BM36"/>
<dbReference type="InterPro" id="IPR000210">
    <property type="entry name" value="BTB/POZ_dom"/>
</dbReference>
<dbReference type="EnsemblMetazoa" id="PPA35665.1">
    <property type="protein sequence ID" value="PPA35665.1"/>
    <property type="gene ID" value="WBGene00274034"/>
</dbReference>
<gene>
    <name evidence="1" type="primary">WBGene00274034</name>
</gene>
<dbReference type="Pfam" id="PF00651">
    <property type="entry name" value="BTB"/>
    <property type="match status" value="2"/>
</dbReference>
<accession>A0A8R1YSY9</accession>
<organism evidence="1 2">
    <name type="scientific">Pristionchus pacificus</name>
    <name type="common">Parasitic nematode worm</name>
    <dbReference type="NCBI Taxonomy" id="54126"/>
    <lineage>
        <taxon>Eukaryota</taxon>
        <taxon>Metazoa</taxon>
        <taxon>Ecdysozoa</taxon>
        <taxon>Nematoda</taxon>
        <taxon>Chromadorea</taxon>
        <taxon>Rhabditida</taxon>
        <taxon>Rhabditina</taxon>
        <taxon>Diplogasteromorpha</taxon>
        <taxon>Diplogasteroidea</taxon>
        <taxon>Neodiplogasteridae</taxon>
        <taxon>Pristionchus</taxon>
    </lineage>
</organism>